<sequence length="179" mass="19592">MKTSKPSEPAKMLSFTGKTLVFGLALASAFVTPVISQITSRYIFTVFTSSGENNMYVYTPTTRRQFAIAKSPNGVDWALHKTVDIASTSIARTWAPEIFKDPSTGKVHIIVSLDTTLSDFRPYLYTATDSTLSNWGTAEPMRGIEPNYIRESHTAGSARFKQAVHGSDCSPAGMITENI</sequence>
<gene>
    <name evidence="1" type="ORF">L873DRAFT_1792024</name>
</gene>
<organism evidence="1 2">
    <name type="scientific">Choiromyces venosus 120613-1</name>
    <dbReference type="NCBI Taxonomy" id="1336337"/>
    <lineage>
        <taxon>Eukaryota</taxon>
        <taxon>Fungi</taxon>
        <taxon>Dikarya</taxon>
        <taxon>Ascomycota</taxon>
        <taxon>Pezizomycotina</taxon>
        <taxon>Pezizomycetes</taxon>
        <taxon>Pezizales</taxon>
        <taxon>Tuberaceae</taxon>
        <taxon>Choiromyces</taxon>
    </lineage>
</organism>
<name>A0A3N4JFN4_9PEZI</name>
<keyword evidence="2" id="KW-1185">Reference proteome</keyword>
<reference evidence="1 2" key="1">
    <citation type="journal article" date="2018" name="Nat. Ecol. Evol.">
        <title>Pezizomycetes genomes reveal the molecular basis of ectomycorrhizal truffle lifestyle.</title>
        <authorList>
            <person name="Murat C."/>
            <person name="Payen T."/>
            <person name="Noel B."/>
            <person name="Kuo A."/>
            <person name="Morin E."/>
            <person name="Chen J."/>
            <person name="Kohler A."/>
            <person name="Krizsan K."/>
            <person name="Balestrini R."/>
            <person name="Da Silva C."/>
            <person name="Montanini B."/>
            <person name="Hainaut M."/>
            <person name="Levati E."/>
            <person name="Barry K.W."/>
            <person name="Belfiori B."/>
            <person name="Cichocki N."/>
            <person name="Clum A."/>
            <person name="Dockter R.B."/>
            <person name="Fauchery L."/>
            <person name="Guy J."/>
            <person name="Iotti M."/>
            <person name="Le Tacon F."/>
            <person name="Lindquist E.A."/>
            <person name="Lipzen A."/>
            <person name="Malagnac F."/>
            <person name="Mello A."/>
            <person name="Molinier V."/>
            <person name="Miyauchi S."/>
            <person name="Poulain J."/>
            <person name="Riccioni C."/>
            <person name="Rubini A."/>
            <person name="Sitrit Y."/>
            <person name="Splivallo R."/>
            <person name="Traeger S."/>
            <person name="Wang M."/>
            <person name="Zifcakova L."/>
            <person name="Wipf D."/>
            <person name="Zambonelli A."/>
            <person name="Paolocci F."/>
            <person name="Nowrousian M."/>
            <person name="Ottonello S."/>
            <person name="Baldrian P."/>
            <person name="Spatafora J.W."/>
            <person name="Henrissat B."/>
            <person name="Nagy L.G."/>
            <person name="Aury J.M."/>
            <person name="Wincker P."/>
            <person name="Grigoriev I.V."/>
            <person name="Bonfante P."/>
            <person name="Martin F.M."/>
        </authorList>
    </citation>
    <scope>NUCLEOTIDE SEQUENCE [LARGE SCALE GENOMIC DNA]</scope>
    <source>
        <strain evidence="1 2">120613-1</strain>
    </source>
</reference>
<dbReference type="Proteomes" id="UP000276215">
    <property type="component" value="Unassembled WGS sequence"/>
</dbReference>
<protein>
    <submittedName>
        <fullName evidence="1">Uncharacterized protein</fullName>
    </submittedName>
</protein>
<dbReference type="InterPro" id="IPR023296">
    <property type="entry name" value="Glyco_hydro_beta-prop_sf"/>
</dbReference>
<dbReference type="STRING" id="1336337.A0A3N4JFN4"/>
<dbReference type="OrthoDB" id="19657at2759"/>
<dbReference type="Gene3D" id="2.115.10.20">
    <property type="entry name" value="Glycosyl hydrolase domain, family 43"/>
    <property type="match status" value="1"/>
</dbReference>
<dbReference type="SUPFAM" id="SSF75005">
    <property type="entry name" value="Arabinanase/levansucrase/invertase"/>
    <property type="match status" value="1"/>
</dbReference>
<dbReference type="EMBL" id="ML120421">
    <property type="protein sequence ID" value="RPA95778.1"/>
    <property type="molecule type" value="Genomic_DNA"/>
</dbReference>
<accession>A0A3N4JFN4</accession>
<evidence type="ECO:0000313" key="2">
    <source>
        <dbReference type="Proteomes" id="UP000276215"/>
    </source>
</evidence>
<dbReference type="AlphaFoldDB" id="A0A3N4JFN4"/>
<evidence type="ECO:0000313" key="1">
    <source>
        <dbReference type="EMBL" id="RPA95778.1"/>
    </source>
</evidence>
<proteinExistence type="predicted"/>